<dbReference type="OMA" id="SRDFIMH"/>
<keyword evidence="8" id="KW-1185">Reference proteome</keyword>
<comment type="caution">
    <text evidence="7">The sequence shown here is derived from an EMBL/GenBank/DDBJ whole genome shotgun (WGS) entry which is preliminary data.</text>
</comment>
<evidence type="ECO:0000313" key="7">
    <source>
        <dbReference type="EMBL" id="KAJ6216880.1"/>
    </source>
</evidence>
<comment type="subcellular location">
    <subcellularLocation>
        <location evidence="1">Membrane</location>
        <topology evidence="1">Multi-pass membrane protein</topology>
    </subcellularLocation>
</comment>
<feature type="transmembrane region" description="Helical" evidence="6">
    <location>
        <begin position="171"/>
        <end position="190"/>
    </location>
</feature>
<evidence type="ECO:0000256" key="2">
    <source>
        <dbReference type="ARBA" id="ARBA00010350"/>
    </source>
</evidence>
<name>A0A9Q0RJZ7_BLOTA</name>
<dbReference type="GO" id="GO:0033119">
    <property type="term" value="P:negative regulation of RNA splicing"/>
    <property type="evidence" value="ECO:0007669"/>
    <property type="project" value="TreeGrafter"/>
</dbReference>
<sequence length="238" mass="26858">MEHINHFVNTFNYRLEPSVKTHLKNVYSTLTASVLSASLGAYLHLFTNLSSIIGPFLQLIATIGFTLALSFSTPDAKNQNKRFGYMLAVGLFSGLSLGPLLEMTLFIDTSILPTALLATAFIFGCFTISAIFADRRQYLYVSGIASSAASLLFFMAITNIFFNSYAIYKTYFYIHFALMCALVLIDTVRIIELRAHGDTDHIMHACMLFLDLIQIFRYLLIILTDKERQSNNNKKKRN</sequence>
<evidence type="ECO:0000256" key="3">
    <source>
        <dbReference type="ARBA" id="ARBA00022692"/>
    </source>
</evidence>
<dbReference type="GO" id="GO:0034620">
    <property type="term" value="P:cellular response to unfolded protein"/>
    <property type="evidence" value="ECO:0007669"/>
    <property type="project" value="TreeGrafter"/>
</dbReference>
<dbReference type="InterPro" id="IPR006214">
    <property type="entry name" value="Bax_inhibitor_1-related"/>
</dbReference>
<feature type="transmembrane region" description="Helical" evidence="6">
    <location>
        <begin position="52"/>
        <end position="71"/>
    </location>
</feature>
<protein>
    <recommendedName>
        <fullName evidence="9">Bax inhibitor 1</fullName>
    </recommendedName>
</protein>
<dbReference type="GO" id="GO:0019899">
    <property type="term" value="F:enzyme binding"/>
    <property type="evidence" value="ECO:0007669"/>
    <property type="project" value="TreeGrafter"/>
</dbReference>
<comment type="similarity">
    <text evidence="2 6">Belongs to the BI1 family.</text>
</comment>
<keyword evidence="5 6" id="KW-0472">Membrane</keyword>
<keyword evidence="3 6" id="KW-0812">Transmembrane</keyword>
<dbReference type="GO" id="GO:0031966">
    <property type="term" value="C:mitochondrial membrane"/>
    <property type="evidence" value="ECO:0007669"/>
    <property type="project" value="TreeGrafter"/>
</dbReference>
<dbReference type="EMBL" id="JAPWDV010000003">
    <property type="protein sequence ID" value="KAJ6216880.1"/>
    <property type="molecule type" value="Genomic_DNA"/>
</dbReference>
<dbReference type="Proteomes" id="UP001142055">
    <property type="component" value="Chromosome 3"/>
</dbReference>
<accession>A0A9Q0RJZ7</accession>
<dbReference type="Pfam" id="PF01027">
    <property type="entry name" value="Bax1-I"/>
    <property type="match status" value="1"/>
</dbReference>
<evidence type="ECO:0000256" key="6">
    <source>
        <dbReference type="RuleBase" id="RU004379"/>
    </source>
</evidence>
<proteinExistence type="inferred from homology"/>
<evidence type="ECO:0008006" key="9">
    <source>
        <dbReference type="Google" id="ProtNLM"/>
    </source>
</evidence>
<evidence type="ECO:0000256" key="4">
    <source>
        <dbReference type="ARBA" id="ARBA00022989"/>
    </source>
</evidence>
<gene>
    <name evidence="7" type="ORF">RDWZM_008037</name>
</gene>
<evidence type="ECO:0000256" key="1">
    <source>
        <dbReference type="ARBA" id="ARBA00004141"/>
    </source>
</evidence>
<dbReference type="PANTHER" id="PTHR23291">
    <property type="entry name" value="BAX INHIBITOR-RELATED"/>
    <property type="match status" value="1"/>
</dbReference>
<evidence type="ECO:0000256" key="5">
    <source>
        <dbReference type="ARBA" id="ARBA00023136"/>
    </source>
</evidence>
<reference evidence="7" key="1">
    <citation type="submission" date="2022-12" db="EMBL/GenBank/DDBJ databases">
        <title>Genome assemblies of Blomia tropicalis.</title>
        <authorList>
            <person name="Cui Y."/>
        </authorList>
    </citation>
    <scope>NUCLEOTIDE SEQUENCE</scope>
    <source>
        <tissue evidence="7">Adult mites</tissue>
    </source>
</reference>
<dbReference type="PANTHER" id="PTHR23291:SF32">
    <property type="entry name" value="BAX INHIBITOR 1"/>
    <property type="match status" value="1"/>
</dbReference>
<keyword evidence="4 6" id="KW-1133">Transmembrane helix</keyword>
<feature type="transmembrane region" description="Helical" evidence="6">
    <location>
        <begin position="111"/>
        <end position="132"/>
    </location>
</feature>
<dbReference type="AlphaFoldDB" id="A0A9Q0RJZ7"/>
<organism evidence="7 8">
    <name type="scientific">Blomia tropicalis</name>
    <name type="common">Mite</name>
    <dbReference type="NCBI Taxonomy" id="40697"/>
    <lineage>
        <taxon>Eukaryota</taxon>
        <taxon>Metazoa</taxon>
        <taxon>Ecdysozoa</taxon>
        <taxon>Arthropoda</taxon>
        <taxon>Chelicerata</taxon>
        <taxon>Arachnida</taxon>
        <taxon>Acari</taxon>
        <taxon>Acariformes</taxon>
        <taxon>Sarcoptiformes</taxon>
        <taxon>Astigmata</taxon>
        <taxon>Glycyphagoidea</taxon>
        <taxon>Echimyopodidae</taxon>
        <taxon>Blomia</taxon>
    </lineage>
</organism>
<evidence type="ECO:0000313" key="8">
    <source>
        <dbReference type="Proteomes" id="UP001142055"/>
    </source>
</evidence>
<feature type="transmembrane region" description="Helical" evidence="6">
    <location>
        <begin position="83"/>
        <end position="105"/>
    </location>
</feature>
<dbReference type="GO" id="GO:2001234">
    <property type="term" value="P:negative regulation of apoptotic signaling pathway"/>
    <property type="evidence" value="ECO:0007669"/>
    <property type="project" value="TreeGrafter"/>
</dbReference>
<feature type="transmembrane region" description="Helical" evidence="6">
    <location>
        <begin position="139"/>
        <end position="165"/>
    </location>
</feature>